<dbReference type="PROSITE" id="PS51257">
    <property type="entry name" value="PROKAR_LIPOPROTEIN"/>
    <property type="match status" value="1"/>
</dbReference>
<keyword evidence="2" id="KW-1185">Reference proteome</keyword>
<evidence type="ECO:0000313" key="2">
    <source>
        <dbReference type="Proteomes" id="UP000184192"/>
    </source>
</evidence>
<gene>
    <name evidence="1" type="ORF">SAMN05444350_10856</name>
</gene>
<evidence type="ECO:0000313" key="1">
    <source>
        <dbReference type="EMBL" id="SHI79521.1"/>
    </source>
</evidence>
<dbReference type="AlphaFoldDB" id="A0A1M6E245"/>
<organism evidence="1 2">
    <name type="scientific">Bacteroides stercorirosoris</name>
    <dbReference type="NCBI Taxonomy" id="871324"/>
    <lineage>
        <taxon>Bacteria</taxon>
        <taxon>Pseudomonadati</taxon>
        <taxon>Bacteroidota</taxon>
        <taxon>Bacteroidia</taxon>
        <taxon>Bacteroidales</taxon>
        <taxon>Bacteroidaceae</taxon>
        <taxon>Bacteroides</taxon>
    </lineage>
</organism>
<dbReference type="Proteomes" id="UP000184192">
    <property type="component" value="Unassembled WGS sequence"/>
</dbReference>
<dbReference type="Pfam" id="PF14054">
    <property type="entry name" value="DUF4249"/>
    <property type="match status" value="1"/>
</dbReference>
<sequence length="381" mass="43988">MPDMKTRIKLHLIIYIAVAGLFAACENEIPYNPGQQEPLLIMNTLLNTGQTENLVYLHLSEGNSIGYINEATLSLYVNGKQTESPQAISPEEYYKYMQNQLDKEQYEALLKSMRFKIFRLTTALKPGDNIRLEATAEGGKYHVSSQVTAPQPIQSLQVDTCTALIRQWGSMRAHRQYHITMQDIPNEKNYYRLEIVNNKDFRCVIYTDNKDENGNYIKDENGDYVYTLTKDTVVNYKYTELINREDVILTDGHITNSDDDENAMFPNIENKYNIFTDNRFTNSSATLKVYTPLYDDNYEILQSLNYTRCCLKQTITVRLLSLPETYYRYLKALNCMDDDDYDEAIMEPISLPSNVEGGLGFVGVSSEIQYTIDMPDKKWGW</sequence>
<reference evidence="2" key="1">
    <citation type="submission" date="2016-11" db="EMBL/GenBank/DDBJ databases">
        <authorList>
            <person name="Varghese N."/>
            <person name="Submissions S."/>
        </authorList>
    </citation>
    <scope>NUCLEOTIDE SEQUENCE [LARGE SCALE GENOMIC DNA]</scope>
    <source>
        <strain evidence="2">DSM 26884</strain>
    </source>
</reference>
<proteinExistence type="predicted"/>
<evidence type="ECO:0008006" key="3">
    <source>
        <dbReference type="Google" id="ProtNLM"/>
    </source>
</evidence>
<name>A0A1M6E245_9BACE</name>
<dbReference type="InterPro" id="IPR025345">
    <property type="entry name" value="DUF4249"/>
</dbReference>
<protein>
    <recommendedName>
        <fullName evidence="3">DUF4249 domain-containing protein</fullName>
    </recommendedName>
</protein>
<dbReference type="eggNOG" id="ENOG5033MQX">
    <property type="taxonomic scope" value="Bacteria"/>
</dbReference>
<dbReference type="EMBL" id="FQZN01000008">
    <property type="protein sequence ID" value="SHI79521.1"/>
    <property type="molecule type" value="Genomic_DNA"/>
</dbReference>
<accession>A0A1M6E245</accession>